<sequence length="53" mass="5607">MAGLRVLPFSTLGAGFSPSNTDDSNGAALTEHKVTLQLQFGERLDLLIMGTQS</sequence>
<feature type="region of interest" description="Disordered" evidence="1">
    <location>
        <begin position="1"/>
        <end position="26"/>
    </location>
</feature>
<gene>
    <name evidence="2" type="ORF">PENARI_c003G12314</name>
</gene>
<comment type="caution">
    <text evidence="2">The sequence shown here is derived from an EMBL/GenBank/DDBJ whole genome shotgun (WGS) entry which is preliminary data.</text>
</comment>
<evidence type="ECO:0000313" key="2">
    <source>
        <dbReference type="EMBL" id="OGE55920.1"/>
    </source>
</evidence>
<dbReference type="RefSeq" id="XP_022491349.1">
    <property type="nucleotide sequence ID" value="XM_022628851.1"/>
</dbReference>
<evidence type="ECO:0000313" key="3">
    <source>
        <dbReference type="Proteomes" id="UP000177622"/>
    </source>
</evidence>
<accession>A0A1F5LSB5</accession>
<name>A0A1F5LSB5_PENAI</name>
<dbReference type="EMBL" id="LXJU01000003">
    <property type="protein sequence ID" value="OGE55920.1"/>
    <property type="molecule type" value="Genomic_DNA"/>
</dbReference>
<protein>
    <submittedName>
        <fullName evidence="2">Uncharacterized protein</fullName>
    </submittedName>
</protein>
<dbReference type="AlphaFoldDB" id="A0A1F5LSB5"/>
<reference evidence="2 3" key="1">
    <citation type="journal article" date="2016" name="Sci. Rep.">
        <title>Penicillium arizonense, a new, genome sequenced fungal species, reveals a high chemical diversity in secreted metabolites.</title>
        <authorList>
            <person name="Grijseels S."/>
            <person name="Nielsen J.C."/>
            <person name="Randelovic M."/>
            <person name="Nielsen J."/>
            <person name="Nielsen K.F."/>
            <person name="Workman M."/>
            <person name="Frisvad J.C."/>
        </authorList>
    </citation>
    <scope>NUCLEOTIDE SEQUENCE [LARGE SCALE GENOMIC DNA]</scope>
    <source>
        <strain evidence="2 3">CBS 141311</strain>
    </source>
</reference>
<dbReference type="GeneID" id="34573585"/>
<keyword evidence="3" id="KW-1185">Reference proteome</keyword>
<evidence type="ECO:0000256" key="1">
    <source>
        <dbReference type="SAM" id="MobiDB-lite"/>
    </source>
</evidence>
<dbReference type="Proteomes" id="UP000177622">
    <property type="component" value="Unassembled WGS sequence"/>
</dbReference>
<proteinExistence type="predicted"/>
<organism evidence="2 3">
    <name type="scientific">Penicillium arizonense</name>
    <dbReference type="NCBI Taxonomy" id="1835702"/>
    <lineage>
        <taxon>Eukaryota</taxon>
        <taxon>Fungi</taxon>
        <taxon>Dikarya</taxon>
        <taxon>Ascomycota</taxon>
        <taxon>Pezizomycotina</taxon>
        <taxon>Eurotiomycetes</taxon>
        <taxon>Eurotiomycetidae</taxon>
        <taxon>Eurotiales</taxon>
        <taxon>Aspergillaceae</taxon>
        <taxon>Penicillium</taxon>
    </lineage>
</organism>